<evidence type="ECO:0000313" key="1">
    <source>
        <dbReference type="EMBL" id="KJE20548.1"/>
    </source>
</evidence>
<dbReference type="EMBL" id="JYFN01000057">
    <property type="protein sequence ID" value="KJE20548.1"/>
    <property type="molecule type" value="Genomic_DNA"/>
</dbReference>
<dbReference type="AlphaFoldDB" id="A0A0D8B8D8"/>
<comment type="caution">
    <text evidence="1">The sequence shown here is derived from an EMBL/GenBank/DDBJ whole genome shotgun (WGS) entry which is preliminary data.</text>
</comment>
<sequence length="121" mass="12962">MLELRPAAASLREQGSGCDASSGSSHAERVYRFPGTADEVTNFYHDALRAAGWKQWVADGSPNDPHQLAMAGLCFSRPIEGTATLLHVSFRSESGEADRSDPGIRGLALTATANSDHDMRC</sequence>
<dbReference type="OrthoDB" id="3217782at2"/>
<dbReference type="Proteomes" id="UP000032545">
    <property type="component" value="Unassembled WGS sequence"/>
</dbReference>
<reference evidence="1 2" key="2">
    <citation type="journal article" date="2016" name="Genome Announc.">
        <title>Permanent Draft Genome Sequences for Two Variants of Frankia sp. Strain CpI1, the First Frankia Strain Isolated from Root Nodules of Comptonia peregrina.</title>
        <authorList>
            <person name="Oshone R."/>
            <person name="Hurst S.G.IV."/>
            <person name="Abebe-Akele F."/>
            <person name="Simpson S."/>
            <person name="Morris K."/>
            <person name="Thomas W.K."/>
            <person name="Tisa L.S."/>
        </authorList>
    </citation>
    <scope>NUCLEOTIDE SEQUENCE [LARGE SCALE GENOMIC DNA]</scope>
    <source>
        <strain evidence="2">CpI1-S</strain>
    </source>
</reference>
<proteinExistence type="predicted"/>
<dbReference type="PATRIC" id="fig|1502723.3.peg.5343"/>
<reference evidence="2" key="1">
    <citation type="submission" date="2015-02" db="EMBL/GenBank/DDBJ databases">
        <title>Draft Genome of Frankia sp. CpI1-S.</title>
        <authorList>
            <person name="Oshone R.T."/>
            <person name="Ngom M."/>
            <person name="Ghodhbane-Gtari F."/>
            <person name="Gtari M."/>
            <person name="Morris K."/>
            <person name="Thomas K."/>
            <person name="Sen A."/>
            <person name="Tisa L.S."/>
        </authorList>
    </citation>
    <scope>NUCLEOTIDE SEQUENCE [LARGE SCALE GENOMIC DNA]</scope>
    <source>
        <strain evidence="2">CpI1-S</strain>
    </source>
</reference>
<evidence type="ECO:0000313" key="2">
    <source>
        <dbReference type="Proteomes" id="UP000032545"/>
    </source>
</evidence>
<organism evidence="1 2">
    <name type="scientific">Frankia torreyi</name>
    <dbReference type="NCBI Taxonomy" id="1856"/>
    <lineage>
        <taxon>Bacteria</taxon>
        <taxon>Bacillati</taxon>
        <taxon>Actinomycetota</taxon>
        <taxon>Actinomycetes</taxon>
        <taxon>Frankiales</taxon>
        <taxon>Frankiaceae</taxon>
        <taxon>Frankia</taxon>
    </lineage>
</organism>
<name>A0A0D8B8D8_9ACTN</name>
<keyword evidence="2" id="KW-1185">Reference proteome</keyword>
<accession>A0A0D8B8D8</accession>
<protein>
    <submittedName>
        <fullName evidence="1">Uncharacterized protein</fullName>
    </submittedName>
</protein>
<gene>
    <name evidence="1" type="ORF">FF36_05140</name>
</gene>
<dbReference type="RefSeq" id="WP_128423385.1">
    <property type="nucleotide sequence ID" value="NZ_JYFN01000057.1"/>
</dbReference>